<dbReference type="Proteomes" id="UP000317288">
    <property type="component" value="Unassembled WGS sequence"/>
</dbReference>
<dbReference type="EMBL" id="VNFE01000001">
    <property type="protein sequence ID" value="TVU91851.1"/>
    <property type="molecule type" value="Genomic_DNA"/>
</dbReference>
<dbReference type="RefSeq" id="WP_144809495.1">
    <property type="nucleotide sequence ID" value="NZ_VNFE01000001.1"/>
</dbReference>
<protein>
    <submittedName>
        <fullName evidence="1">Uncharacterized protein</fullName>
    </submittedName>
</protein>
<reference evidence="1 2" key="1">
    <citation type="submission" date="2019-07" db="EMBL/GenBank/DDBJ databases">
        <title>Diversity of Bacteria from Kongsfjorden, Arctic.</title>
        <authorList>
            <person name="Yu Y."/>
        </authorList>
    </citation>
    <scope>NUCLEOTIDE SEQUENCE [LARGE SCALE GENOMIC DNA]</scope>
    <source>
        <strain evidence="1 2">SM1922</strain>
    </source>
</reference>
<evidence type="ECO:0000313" key="1">
    <source>
        <dbReference type="EMBL" id="TVU91851.1"/>
    </source>
</evidence>
<comment type="caution">
    <text evidence="1">The sequence shown here is derived from an EMBL/GenBank/DDBJ whole genome shotgun (WGS) entry which is preliminary data.</text>
</comment>
<organism evidence="1 2">
    <name type="scientific">Vreelandella titanicae</name>
    <dbReference type="NCBI Taxonomy" id="664683"/>
    <lineage>
        <taxon>Bacteria</taxon>
        <taxon>Pseudomonadati</taxon>
        <taxon>Pseudomonadota</taxon>
        <taxon>Gammaproteobacteria</taxon>
        <taxon>Oceanospirillales</taxon>
        <taxon>Halomonadaceae</taxon>
        <taxon>Vreelandella</taxon>
    </lineage>
</organism>
<evidence type="ECO:0000313" key="2">
    <source>
        <dbReference type="Proteomes" id="UP000317288"/>
    </source>
</evidence>
<sequence length="531" mass="59792">MTSDISTQLSFTKFKQDLIKKDKRRLLSWANYELYVAFHRHESGQEAPALLQGENEARYIAANDQETLQRFLTNAKFADGSDLLIKALPLAELARNAHLYNLSIQLIDKEDRLTIGGALMQLFGITAILKDDGGNEVIYEADAFFFEPEGGAETLPYGAVQHWRDIELEYTSTQEPSEIKSLYVFDDQLDWNNPHFPELPENAKALSELSSSAKAFFEHIRVPPLMGWEEKPATPHVPESLYQNSLLGADNHGAFNVLRAMVDKNIVPAANDIVLTITKDSKHGDEPADSPERWEIQIRFTTPLGFNAVFSPDWVEASLCKANKELPDNTGTHLASEKLRERIVNHLAWNFFQHGRSFVKTLFSTDLQGLLPGFIINSYGPFQPDYTDERFPCLARFQCGENGVPVLLLGPNESNYVCMPLAFEEIPESDVSPLIPRRNELISMESKSMLLAERYERLVIPASLIDFPDHWYQGIRVSNQYLKAKFIFGMRLNTLMTEIENEKATAAGSSLKWIVAGCAAALIGVMVVMNL</sequence>
<gene>
    <name evidence="1" type="ORF">FQP89_01565</name>
</gene>
<proteinExistence type="predicted"/>
<name>A0A558JDZ0_9GAMM</name>
<accession>A0A558JDZ0</accession>
<dbReference type="AlphaFoldDB" id="A0A558JDZ0"/>